<dbReference type="RefSeq" id="WP_066244280.1">
    <property type="nucleotide sequence ID" value="NZ_LSGP01000023.1"/>
</dbReference>
<proteinExistence type="predicted"/>
<sequence>MATCHEYYLSINTLCKDIINRSFSEENQVLFAENHAFINDLNEWIEILKSRPELELFKMAFREYQYSLIFASQGLYRQAFNSLRFFIEHSSAALYFSFREMDLRLWMIGQQDIYWSSITDQDNGIFSRNYFKAFSPLLMDEASFFGQIAKQIYRECSEYTHGNYSTHKILPLTFEFNEVLFRDFHEKVGTSKMLVVFSLCARYLNFLDAESKRRLESNIMEHVGHISGIRESF</sequence>
<dbReference type="EMBL" id="LSGP01000023">
    <property type="protein sequence ID" value="KYZ75554.1"/>
    <property type="molecule type" value="Genomic_DNA"/>
</dbReference>
<gene>
    <name evidence="1" type="ORF">AXX12_12645</name>
</gene>
<protein>
    <submittedName>
        <fullName evidence="1">Uncharacterized protein</fullName>
    </submittedName>
</protein>
<accession>A0A154BNK1</accession>
<reference evidence="1 2" key="1">
    <citation type="submission" date="2016-02" db="EMBL/GenBank/DDBJ databases">
        <title>Anaerosporomusa subterraneum gen. nov., sp. nov., a spore-forming obligate anaerobe isolated from saprolite.</title>
        <authorList>
            <person name="Choi J.K."/>
            <person name="Shah M."/>
            <person name="Yee N."/>
        </authorList>
    </citation>
    <scope>NUCLEOTIDE SEQUENCE [LARGE SCALE GENOMIC DNA]</scope>
    <source>
        <strain evidence="1 2">RU4</strain>
    </source>
</reference>
<dbReference type="OrthoDB" id="5186494at2"/>
<evidence type="ECO:0000313" key="2">
    <source>
        <dbReference type="Proteomes" id="UP000076268"/>
    </source>
</evidence>
<keyword evidence="2" id="KW-1185">Reference proteome</keyword>
<comment type="caution">
    <text evidence="1">The sequence shown here is derived from an EMBL/GenBank/DDBJ whole genome shotgun (WGS) entry which is preliminary data.</text>
</comment>
<dbReference type="Proteomes" id="UP000076268">
    <property type="component" value="Unassembled WGS sequence"/>
</dbReference>
<organism evidence="1 2">
    <name type="scientific">Anaerosporomusa subterranea</name>
    <dbReference type="NCBI Taxonomy" id="1794912"/>
    <lineage>
        <taxon>Bacteria</taxon>
        <taxon>Bacillati</taxon>
        <taxon>Bacillota</taxon>
        <taxon>Negativicutes</taxon>
        <taxon>Acetonemataceae</taxon>
        <taxon>Anaerosporomusa</taxon>
    </lineage>
</organism>
<evidence type="ECO:0000313" key="1">
    <source>
        <dbReference type="EMBL" id="KYZ75554.1"/>
    </source>
</evidence>
<dbReference type="AlphaFoldDB" id="A0A154BNK1"/>
<name>A0A154BNK1_ANASB</name>